<dbReference type="InterPro" id="IPR050546">
    <property type="entry name" value="Glycosyl_Hydrlase_16"/>
</dbReference>
<dbReference type="PANTHER" id="PTHR10963:SF55">
    <property type="entry name" value="GLYCOSIDE HYDROLASE FAMILY 16 PROTEIN"/>
    <property type="match status" value="1"/>
</dbReference>
<feature type="domain" description="GH16" evidence="3">
    <location>
        <begin position="1"/>
        <end position="304"/>
    </location>
</feature>
<comment type="caution">
    <text evidence="4">The sequence shown here is derived from an EMBL/GenBank/DDBJ whole genome shotgun (WGS) entry which is preliminary data.</text>
</comment>
<feature type="signal peptide" evidence="2">
    <location>
        <begin position="1"/>
        <end position="20"/>
    </location>
</feature>
<sequence>MSLPLYCLAVLLAVFDVSDALATQQLRSSAVGCGTPTLLWSDEFNGATLDTSSWNYWVGTAYNNELEYYTNRTDNVRLEGGNLVIEARRESYSGMAYTSGRIDTRLKRDFYPGMSFGGKVYNRIRFEAKIRLPKGQGMWPAFWLLPSNKACDACGPYGAWPYSGEIDILETINDMSTLYSTIHYGYLTYGTWGWHPSNQGVFKPATFNLGLEWHTYAAEWSAGQMWFEVDGVTFYTTHSHALADNGWWTSSQTANPTGPNSPFDAPFYVILNLAVGGDWPGPPDASTAFPAQLLVDWVRVSGYV</sequence>
<accession>A0AAD3DIJ6</accession>
<organism evidence="4 5">
    <name type="scientific">Astrephomene gubernaculifera</name>
    <dbReference type="NCBI Taxonomy" id="47775"/>
    <lineage>
        <taxon>Eukaryota</taxon>
        <taxon>Viridiplantae</taxon>
        <taxon>Chlorophyta</taxon>
        <taxon>core chlorophytes</taxon>
        <taxon>Chlorophyceae</taxon>
        <taxon>CS clade</taxon>
        <taxon>Chlamydomonadales</taxon>
        <taxon>Astrephomenaceae</taxon>
        <taxon>Astrephomene</taxon>
    </lineage>
</organism>
<dbReference type="EMBL" id="BMAR01000003">
    <property type="protein sequence ID" value="GFR42491.1"/>
    <property type="molecule type" value="Genomic_DNA"/>
</dbReference>
<dbReference type="SUPFAM" id="SSF49899">
    <property type="entry name" value="Concanavalin A-like lectins/glucanases"/>
    <property type="match status" value="1"/>
</dbReference>
<evidence type="ECO:0000256" key="2">
    <source>
        <dbReference type="SAM" id="SignalP"/>
    </source>
</evidence>
<protein>
    <recommendedName>
        <fullName evidence="3">GH16 domain-containing protein</fullName>
    </recommendedName>
</protein>
<gene>
    <name evidence="4" type="ORF">Agub_g3286</name>
</gene>
<keyword evidence="5" id="KW-1185">Reference proteome</keyword>
<feature type="chain" id="PRO_5042121365" description="GH16 domain-containing protein" evidence="2">
    <location>
        <begin position="21"/>
        <end position="304"/>
    </location>
</feature>
<evidence type="ECO:0000256" key="1">
    <source>
        <dbReference type="ARBA" id="ARBA00006865"/>
    </source>
</evidence>
<keyword evidence="2" id="KW-0732">Signal</keyword>
<evidence type="ECO:0000313" key="5">
    <source>
        <dbReference type="Proteomes" id="UP001054857"/>
    </source>
</evidence>
<dbReference type="CDD" id="cd08023">
    <property type="entry name" value="GH16_laminarinase_like"/>
    <property type="match status" value="1"/>
</dbReference>
<dbReference type="Gene3D" id="2.60.120.200">
    <property type="match status" value="1"/>
</dbReference>
<evidence type="ECO:0000259" key="3">
    <source>
        <dbReference type="PROSITE" id="PS51762"/>
    </source>
</evidence>
<dbReference type="GO" id="GO:0005975">
    <property type="term" value="P:carbohydrate metabolic process"/>
    <property type="evidence" value="ECO:0007669"/>
    <property type="project" value="InterPro"/>
</dbReference>
<dbReference type="Proteomes" id="UP001054857">
    <property type="component" value="Unassembled WGS sequence"/>
</dbReference>
<dbReference type="Pfam" id="PF00722">
    <property type="entry name" value="Glyco_hydro_16"/>
    <property type="match status" value="1"/>
</dbReference>
<reference evidence="4 5" key="1">
    <citation type="journal article" date="2021" name="Sci. Rep.">
        <title>Genome sequencing of the multicellular alga Astrephomene provides insights into convergent evolution of germ-soma differentiation.</title>
        <authorList>
            <person name="Yamashita S."/>
            <person name="Yamamoto K."/>
            <person name="Matsuzaki R."/>
            <person name="Suzuki S."/>
            <person name="Yamaguchi H."/>
            <person name="Hirooka S."/>
            <person name="Minakuchi Y."/>
            <person name="Miyagishima S."/>
            <person name="Kawachi M."/>
            <person name="Toyoda A."/>
            <person name="Nozaki H."/>
        </authorList>
    </citation>
    <scope>NUCLEOTIDE SEQUENCE [LARGE SCALE GENOMIC DNA]</scope>
    <source>
        <strain evidence="4 5">NIES-4017</strain>
    </source>
</reference>
<name>A0AAD3DIJ6_9CHLO</name>
<proteinExistence type="inferred from homology"/>
<dbReference type="InterPro" id="IPR000757">
    <property type="entry name" value="Beta-glucanase-like"/>
</dbReference>
<dbReference type="GO" id="GO:0004553">
    <property type="term" value="F:hydrolase activity, hydrolyzing O-glycosyl compounds"/>
    <property type="evidence" value="ECO:0007669"/>
    <property type="project" value="InterPro"/>
</dbReference>
<dbReference type="AlphaFoldDB" id="A0AAD3DIJ6"/>
<evidence type="ECO:0000313" key="4">
    <source>
        <dbReference type="EMBL" id="GFR42491.1"/>
    </source>
</evidence>
<comment type="similarity">
    <text evidence="1">Belongs to the glycosyl hydrolase 16 family.</text>
</comment>
<dbReference type="PROSITE" id="PS51762">
    <property type="entry name" value="GH16_2"/>
    <property type="match status" value="1"/>
</dbReference>
<dbReference type="InterPro" id="IPR013320">
    <property type="entry name" value="ConA-like_dom_sf"/>
</dbReference>
<dbReference type="PANTHER" id="PTHR10963">
    <property type="entry name" value="GLYCOSYL HYDROLASE-RELATED"/>
    <property type="match status" value="1"/>
</dbReference>